<sequence length="224" mass="26150">MKFGKIDYLNLLPFHVFLKRSSLKSYTKKSIEHKKDVPAKLNKALKKNQIDAAVISSIESRYKKYKILNMGIVAKRDVKSVLVRKNSKNKKDPASASSNMLAKILNIDGEVIIGDRALKAYLTDGDECFYDLANIWYKKTGLPFVFGRLTCAKYTSFYKSLAKNFTKRPVKIPQYILEQYSQTRKIEKEKIIWYLKYISYKIETKEQKSYRLFLRKARELGFKA</sequence>
<comment type="function">
    <text evidence="4">Catalyzes the dehydration of chorismate into 3-[(1-carboxyvinyl)oxy]benzoate, a step in the biosynthesis of menaquinone (MK, vitamin K2).</text>
</comment>
<keyword evidence="2 4" id="KW-0474">Menaquinone biosynthesis</keyword>
<proteinExistence type="inferred from homology"/>
<evidence type="ECO:0000256" key="3">
    <source>
        <dbReference type="ARBA" id="ARBA00023239"/>
    </source>
</evidence>
<keyword evidence="3 4" id="KW-0456">Lyase</keyword>
<keyword evidence="6" id="KW-1185">Reference proteome</keyword>
<evidence type="ECO:0000313" key="6">
    <source>
        <dbReference type="Proteomes" id="UP000789803"/>
    </source>
</evidence>
<protein>
    <recommendedName>
        <fullName evidence="4">Chorismate dehydratase</fullName>
        <ecNumber evidence="4">4.2.1.151</ecNumber>
    </recommendedName>
    <alternativeName>
        <fullName evidence="4">Menaquinone biosynthetic enzyme MqnA</fullName>
    </alternativeName>
</protein>
<comment type="similarity">
    <text evidence="4">Belongs to the MqnA/MqnD family. MqnA subfamily.</text>
</comment>
<comment type="caution">
    <text evidence="5">The sequence shown here is derived from an EMBL/GenBank/DDBJ whole genome shotgun (WGS) entry which is preliminary data.</text>
</comment>
<comment type="pathway">
    <text evidence="1 4">Quinol/quinone metabolism; menaquinone biosynthesis.</text>
</comment>
<organism evidence="5 6">
    <name type="scientific">Campylobacter majalis</name>
    <dbReference type="NCBI Taxonomy" id="2790656"/>
    <lineage>
        <taxon>Bacteria</taxon>
        <taxon>Pseudomonadati</taxon>
        <taxon>Campylobacterota</taxon>
        <taxon>Epsilonproteobacteria</taxon>
        <taxon>Campylobacterales</taxon>
        <taxon>Campylobacteraceae</taxon>
        <taxon>Campylobacter</taxon>
    </lineage>
</organism>
<dbReference type="HAMAP" id="MF_00995">
    <property type="entry name" value="MqnA"/>
    <property type="match status" value="1"/>
</dbReference>
<accession>A0ABN7KBL8</accession>
<dbReference type="InterPro" id="IPR003773">
    <property type="entry name" value="Menaquinone_biosynth"/>
</dbReference>
<evidence type="ECO:0000313" key="5">
    <source>
        <dbReference type="EMBL" id="CAD7289361.1"/>
    </source>
</evidence>
<dbReference type="Gene3D" id="3.40.190.10">
    <property type="entry name" value="Periplasmic binding protein-like II"/>
    <property type="match status" value="2"/>
</dbReference>
<evidence type="ECO:0000256" key="4">
    <source>
        <dbReference type="HAMAP-Rule" id="MF_00995"/>
    </source>
</evidence>
<dbReference type="PANTHER" id="PTHR37690">
    <property type="entry name" value="CHORISMATE DEHYDRATASE"/>
    <property type="match status" value="1"/>
</dbReference>
<dbReference type="GO" id="GO:0016829">
    <property type="term" value="F:lyase activity"/>
    <property type="evidence" value="ECO:0007669"/>
    <property type="project" value="UniProtKB-KW"/>
</dbReference>
<dbReference type="EMBL" id="CAJHOF010000015">
    <property type="protein sequence ID" value="CAD7289361.1"/>
    <property type="molecule type" value="Genomic_DNA"/>
</dbReference>
<gene>
    <name evidence="4 5" type="primary">mqnA</name>
    <name evidence="5" type="ORF">LMG7974_01479</name>
</gene>
<evidence type="ECO:0000256" key="1">
    <source>
        <dbReference type="ARBA" id="ARBA00004863"/>
    </source>
</evidence>
<name>A0ABN7KBL8_9BACT</name>
<dbReference type="Pfam" id="PF02621">
    <property type="entry name" value="VitK2_biosynth"/>
    <property type="match status" value="2"/>
</dbReference>
<dbReference type="PANTHER" id="PTHR37690:SF1">
    <property type="entry name" value="CHORISMATE DEHYDRATASE"/>
    <property type="match status" value="1"/>
</dbReference>
<dbReference type="InterPro" id="IPR030868">
    <property type="entry name" value="MqnA"/>
</dbReference>
<dbReference type="EC" id="4.2.1.151" evidence="4"/>
<comment type="catalytic activity">
    <reaction evidence="4">
        <text>chorismate = 3-[(1-carboxyvinyl)-oxy]benzoate + H2O</text>
        <dbReference type="Rhea" id="RHEA:40051"/>
        <dbReference type="ChEBI" id="CHEBI:15377"/>
        <dbReference type="ChEBI" id="CHEBI:29748"/>
        <dbReference type="ChEBI" id="CHEBI:76981"/>
        <dbReference type="EC" id="4.2.1.151"/>
    </reaction>
</comment>
<dbReference type="SUPFAM" id="SSF53850">
    <property type="entry name" value="Periplasmic binding protein-like II"/>
    <property type="match status" value="1"/>
</dbReference>
<evidence type="ECO:0000256" key="2">
    <source>
        <dbReference type="ARBA" id="ARBA00022428"/>
    </source>
</evidence>
<dbReference type="RefSeq" id="WP_229933265.1">
    <property type="nucleotide sequence ID" value="NZ_CAJHOF010000015.1"/>
</dbReference>
<dbReference type="Proteomes" id="UP000789803">
    <property type="component" value="Unassembled WGS sequence"/>
</dbReference>
<reference evidence="5 6" key="1">
    <citation type="submission" date="2020-11" db="EMBL/GenBank/DDBJ databases">
        <authorList>
            <person name="Peeters C."/>
        </authorList>
    </citation>
    <scope>NUCLEOTIDE SEQUENCE [LARGE SCALE GENOMIC DNA]</scope>
    <source>
        <strain evidence="5 6">LMG 7974</strain>
    </source>
</reference>